<dbReference type="SUPFAM" id="SSF48452">
    <property type="entry name" value="TPR-like"/>
    <property type="match status" value="1"/>
</dbReference>
<dbReference type="OrthoDB" id="2697226at2"/>
<dbReference type="PROSITE" id="PS50293">
    <property type="entry name" value="TPR_REGION"/>
    <property type="match status" value="1"/>
</dbReference>
<proteinExistence type="predicted"/>
<name>A0A9D3AWK7_9FIRM</name>
<dbReference type="InterPro" id="IPR011990">
    <property type="entry name" value="TPR-like_helical_dom_sf"/>
</dbReference>
<sequence length="333" mass="38989">MRERFYKMPVSAEEFYNFIDQLLEREDSDSPYQVIADSEKIYHKSKTADISINEKKLYKDYYLNKLVDLGYRFKGMWEDAGNTALNYFQKALIIDRKLPIAHYRIGHILYKRGRYAEAVTHFEKAIEFADGYKKSKFGLADFQEANARKIISFCALKLFEKFKDGVLENESYPELNSLIESYIAYLEEECTAYAVVVESVSNNQTEVRQVSYDEYLEIKEETDCSLSSMYLDAYAREPCAGFNGREVKISIDSLLLLRDLIKGEPIEISDYIRPRNRYGVMRANTFNQRLARLREKLAELGLTPDKFEIINPRTDRAYVSTNLKVIMFKRIEE</sequence>
<feature type="repeat" description="TPR" evidence="1">
    <location>
        <begin position="99"/>
        <end position="132"/>
    </location>
</feature>
<dbReference type="EMBL" id="LSRS01000003">
    <property type="protein sequence ID" value="KAF1085555.1"/>
    <property type="molecule type" value="Genomic_DNA"/>
</dbReference>
<accession>A0A9D3AWK7</accession>
<dbReference type="PROSITE" id="PS50005">
    <property type="entry name" value="TPR"/>
    <property type="match status" value="1"/>
</dbReference>
<comment type="caution">
    <text evidence="2">The sequence shown here is derived from an EMBL/GenBank/DDBJ whole genome shotgun (WGS) entry which is preliminary data.</text>
</comment>
<dbReference type="Gene3D" id="1.25.40.10">
    <property type="entry name" value="Tetratricopeptide repeat domain"/>
    <property type="match status" value="1"/>
</dbReference>
<evidence type="ECO:0000256" key="1">
    <source>
        <dbReference type="PROSITE-ProRule" id="PRU00339"/>
    </source>
</evidence>
<keyword evidence="1" id="KW-0802">TPR repeat</keyword>
<keyword evidence="3" id="KW-1185">Reference proteome</keyword>
<reference evidence="2" key="1">
    <citation type="submission" date="2016-02" db="EMBL/GenBank/DDBJ databases">
        <title>Draft Genome Sequence of Sporotomaculum syntrophicum Strain FB, a Syntrophic Benzoate Degrader.</title>
        <authorList>
            <person name="Nobu M.K."/>
            <person name="Narihiro T."/>
            <person name="Qiu Y.-L."/>
            <person name="Ohashi A."/>
            <person name="Liu W.-T."/>
            <person name="Yuji S."/>
        </authorList>
    </citation>
    <scope>NUCLEOTIDE SEQUENCE</scope>
    <source>
        <strain evidence="2">FB</strain>
    </source>
</reference>
<evidence type="ECO:0000313" key="3">
    <source>
        <dbReference type="Proteomes" id="UP000798488"/>
    </source>
</evidence>
<dbReference type="AlphaFoldDB" id="A0A9D3AWK7"/>
<gene>
    <name evidence="2" type="ORF">SPSYN_01698</name>
</gene>
<organism evidence="2 3">
    <name type="scientific">Sporotomaculum syntrophicum</name>
    <dbReference type="NCBI Taxonomy" id="182264"/>
    <lineage>
        <taxon>Bacteria</taxon>
        <taxon>Bacillati</taxon>
        <taxon>Bacillota</taxon>
        <taxon>Clostridia</taxon>
        <taxon>Eubacteriales</taxon>
        <taxon>Desulfallaceae</taxon>
        <taxon>Sporotomaculum</taxon>
    </lineage>
</organism>
<dbReference type="InterPro" id="IPR019734">
    <property type="entry name" value="TPR_rpt"/>
</dbReference>
<dbReference type="RefSeq" id="WP_161822005.1">
    <property type="nucleotide sequence ID" value="NZ_LSRS01000003.1"/>
</dbReference>
<protein>
    <submittedName>
        <fullName evidence="2">Tetratricopeptide repeat protein</fullName>
    </submittedName>
</protein>
<evidence type="ECO:0000313" key="2">
    <source>
        <dbReference type="EMBL" id="KAF1085555.1"/>
    </source>
</evidence>
<dbReference type="SMART" id="SM00028">
    <property type="entry name" value="TPR"/>
    <property type="match status" value="1"/>
</dbReference>
<dbReference type="Pfam" id="PF00515">
    <property type="entry name" value="TPR_1"/>
    <property type="match status" value="1"/>
</dbReference>
<dbReference type="Proteomes" id="UP000798488">
    <property type="component" value="Unassembled WGS sequence"/>
</dbReference>